<dbReference type="RefSeq" id="WP_131186186.1">
    <property type="nucleotide sequence ID" value="NZ_QJUO01000051.1"/>
</dbReference>
<keyword evidence="2" id="KW-1185">Reference proteome</keyword>
<accession>A0A4Q9QY30</accession>
<dbReference type="Gene3D" id="3.40.630.10">
    <property type="entry name" value="Zn peptidases"/>
    <property type="match status" value="1"/>
</dbReference>
<proteinExistence type="predicted"/>
<comment type="caution">
    <text evidence="1">The sequence shown here is derived from an EMBL/GenBank/DDBJ whole genome shotgun (WGS) entry which is preliminary data.</text>
</comment>
<sequence length="370" mass="40815">MPHRVSPTLADNLFSADYAQARERFRQQAIEAGASLESHVQPQARGLHGEDLSIDVALLGPADASRAALIISGTHGCEGLLGSAAQTVLLRELAAANRTLDVRLVLVHALNPWGMSHVSRGTERHVDLNRNFIDWTQPPPANLDYEELHEVIALADFEQATLATAKARSDAWVAAHGRDRFIDAAIRGQYSRRDGINFGGDGPEWSNLTLRGILQEHLQPARKVALIDWHTGIGERGQPFFLCFHPHGSDARLRAAQWWGAERIAAGSRLDGAAVPDYRGLVFQGVSDALPWAEVTGAVIEFGTLPIERMWRAIQLDLQIRRRSPQAPDSDELREQLLEAFVPRSLSWRRSVLAHAIAIQQALLGGLRAW</sequence>
<reference evidence="1 2" key="1">
    <citation type="submission" date="2018-06" db="EMBL/GenBank/DDBJ databases">
        <title>Three novel Pseudomonas species isolated from symptomatic oak.</title>
        <authorList>
            <person name="Bueno-Gonzalez V."/>
            <person name="Brady C."/>
        </authorList>
    </citation>
    <scope>NUCLEOTIDE SEQUENCE [LARGE SCALE GENOMIC DNA]</scope>
    <source>
        <strain evidence="1 2">P17C</strain>
    </source>
</reference>
<dbReference type="Pfam" id="PF10994">
    <property type="entry name" value="DUF2817"/>
    <property type="match status" value="1"/>
</dbReference>
<evidence type="ECO:0000313" key="1">
    <source>
        <dbReference type="EMBL" id="TBU90059.1"/>
    </source>
</evidence>
<evidence type="ECO:0000313" key="2">
    <source>
        <dbReference type="Proteomes" id="UP000292639"/>
    </source>
</evidence>
<dbReference type="EMBL" id="QJUP01000031">
    <property type="protein sequence ID" value="TBU90059.1"/>
    <property type="molecule type" value="Genomic_DNA"/>
</dbReference>
<protein>
    <submittedName>
        <fullName evidence="1">DUF2817 domain-containing protein</fullName>
    </submittedName>
</protein>
<dbReference type="OrthoDB" id="4014363at2"/>
<gene>
    <name evidence="1" type="ORF">DNJ96_17020</name>
</gene>
<dbReference type="Proteomes" id="UP000292639">
    <property type="component" value="Unassembled WGS sequence"/>
</dbReference>
<dbReference type="SUPFAM" id="SSF53187">
    <property type="entry name" value="Zn-dependent exopeptidases"/>
    <property type="match status" value="1"/>
</dbReference>
<organism evidence="1 2">
    <name type="scientific">Stutzerimonas kirkiae</name>
    <dbReference type="NCBI Taxonomy" id="2211392"/>
    <lineage>
        <taxon>Bacteria</taxon>
        <taxon>Pseudomonadati</taxon>
        <taxon>Pseudomonadota</taxon>
        <taxon>Gammaproteobacteria</taxon>
        <taxon>Pseudomonadales</taxon>
        <taxon>Pseudomonadaceae</taxon>
        <taxon>Stutzerimonas</taxon>
    </lineage>
</organism>
<dbReference type="CDD" id="cd06233">
    <property type="entry name" value="M14-like"/>
    <property type="match status" value="1"/>
</dbReference>
<name>A0A4Q9QY30_9GAMM</name>
<dbReference type="AlphaFoldDB" id="A0A4Q9QY30"/>
<dbReference type="InterPro" id="IPR021259">
    <property type="entry name" value="DUF2817"/>
</dbReference>